<dbReference type="OrthoDB" id="9797795at2"/>
<accession>A0A0C1N8P8</accession>
<evidence type="ECO:0000313" key="4">
    <source>
        <dbReference type="EMBL" id="KIE08961.1"/>
    </source>
</evidence>
<dbReference type="SUPFAM" id="SSF53756">
    <property type="entry name" value="UDP-Glycosyltransferase/glycogen phosphorylase"/>
    <property type="match status" value="1"/>
</dbReference>
<dbReference type="EMBL" id="JHEG02000058">
    <property type="protein sequence ID" value="KIE08961.1"/>
    <property type="molecule type" value="Genomic_DNA"/>
</dbReference>
<reference evidence="3" key="2">
    <citation type="submission" date="2019-11" db="EMBL/GenBank/DDBJ databases">
        <title>Improved Assembly of Tolypothrix boutellei genome.</title>
        <authorList>
            <person name="Sarangi A.N."/>
            <person name="Mukherjee M."/>
            <person name="Ghosh S."/>
            <person name="Singh D."/>
            <person name="Das A."/>
            <person name="Kant S."/>
            <person name="Prusty A."/>
            <person name="Tripathy S."/>
        </authorList>
    </citation>
    <scope>NUCLEOTIDE SEQUENCE</scope>
    <source>
        <strain evidence="3">VB521301</strain>
    </source>
</reference>
<protein>
    <submittedName>
        <fullName evidence="4">ADP-heptose--LPS heptosyltransferase</fullName>
    </submittedName>
    <submittedName>
        <fullName evidence="3">Glycosyltransferase family 9 protein</fullName>
    </submittedName>
</protein>
<gene>
    <name evidence="4" type="ORF">DA73_0231280</name>
    <name evidence="3" type="ORF">DA73_0400007670</name>
</gene>
<dbReference type="GO" id="GO:0008713">
    <property type="term" value="F:ADP-heptose-lipopolysaccharide heptosyltransferase activity"/>
    <property type="evidence" value="ECO:0007669"/>
    <property type="project" value="TreeGrafter"/>
</dbReference>
<proteinExistence type="predicted"/>
<dbReference type="PANTHER" id="PTHR30160">
    <property type="entry name" value="TETRAACYLDISACCHARIDE 4'-KINASE-RELATED"/>
    <property type="match status" value="1"/>
</dbReference>
<evidence type="ECO:0000256" key="1">
    <source>
        <dbReference type="ARBA" id="ARBA00022676"/>
    </source>
</evidence>
<keyword evidence="5" id="KW-1185">Reference proteome</keyword>
<name>A0A0C1N8P8_9CYAN</name>
<dbReference type="GO" id="GO:0005829">
    <property type="term" value="C:cytosol"/>
    <property type="evidence" value="ECO:0007669"/>
    <property type="project" value="TreeGrafter"/>
</dbReference>
<dbReference type="InterPro" id="IPR002201">
    <property type="entry name" value="Glyco_trans_9"/>
</dbReference>
<keyword evidence="1" id="KW-0328">Glycosyltransferase</keyword>
<dbReference type="STRING" id="1479485.DA73_0231280"/>
<dbReference type="InterPro" id="IPR051199">
    <property type="entry name" value="LPS_LOS_Heptosyltrfase"/>
</dbReference>
<evidence type="ECO:0000313" key="3">
    <source>
        <dbReference type="EMBL" id="KAF3885349.1"/>
    </source>
</evidence>
<dbReference type="GO" id="GO:0009244">
    <property type="term" value="P:lipopolysaccharide core region biosynthetic process"/>
    <property type="evidence" value="ECO:0007669"/>
    <property type="project" value="TreeGrafter"/>
</dbReference>
<organism evidence="4">
    <name type="scientific">Tolypothrix bouteillei VB521301</name>
    <dbReference type="NCBI Taxonomy" id="1479485"/>
    <lineage>
        <taxon>Bacteria</taxon>
        <taxon>Bacillati</taxon>
        <taxon>Cyanobacteriota</taxon>
        <taxon>Cyanophyceae</taxon>
        <taxon>Nostocales</taxon>
        <taxon>Tolypothrichaceae</taxon>
        <taxon>Tolypothrix</taxon>
    </lineage>
</organism>
<dbReference type="Gene3D" id="3.40.50.2000">
    <property type="entry name" value="Glycogen Phosphorylase B"/>
    <property type="match status" value="2"/>
</dbReference>
<sequence>MLQENRLSKHLPIAQIAIVRSLPGLGDLLCAVPAMRAIRFAFPQAKITLIGLVWAQNFVKRFSHYLDDFLEFPGYPGIPEVVPPVHKIPQFFANVQQQDFDLALQMHGSGIVSNSFTVLLGARMNAGFYQPGQYCPDPNYFLPYPTDQPEVWRHLCLMEYLGIPLQGDNLEFPLQQEDFSALQQIEATQALKKGDYVCIHPGASVPERRWSKELFAAIGDAIAARGFQVVLTGTPPETSLTQSIAGMMQTKPIDLAGHTSLGAMAALLSQAALLVCNDTGVSHLAAALQVKSVVIFSNSDPNRWAPLNRDRHRILIASSLSPTLHSPLPTLETVMAQVDELLPKGVLNATR</sequence>
<dbReference type="Proteomes" id="UP000029738">
    <property type="component" value="Unassembled WGS sequence"/>
</dbReference>
<reference evidence="4" key="1">
    <citation type="journal article" date="2015" name="Genome Announc.">
        <title>Draft Genome Sequence of Tolypothrix boutellei Strain VB521301.</title>
        <authorList>
            <person name="Chandrababunaidu M.M."/>
            <person name="Singh D."/>
            <person name="Sen D."/>
            <person name="Bhan S."/>
            <person name="Das S."/>
            <person name="Gupta A."/>
            <person name="Adhikary S.P."/>
            <person name="Tripathy S."/>
        </authorList>
    </citation>
    <scope>NUCLEOTIDE SEQUENCE</scope>
    <source>
        <strain evidence="4">VB521301</strain>
    </source>
</reference>
<dbReference type="RefSeq" id="WP_038087467.1">
    <property type="nucleotide sequence ID" value="NZ_JHEG04000001.1"/>
</dbReference>
<dbReference type="EMBL" id="JHEG04000001">
    <property type="protein sequence ID" value="KAF3885349.1"/>
    <property type="molecule type" value="Genomic_DNA"/>
</dbReference>
<comment type="caution">
    <text evidence="4">The sequence shown here is derived from an EMBL/GenBank/DDBJ whole genome shotgun (WGS) entry which is preliminary data.</text>
</comment>
<dbReference type="AlphaFoldDB" id="A0A0C1N8P8"/>
<dbReference type="PANTHER" id="PTHR30160:SF1">
    <property type="entry name" value="LIPOPOLYSACCHARIDE 1,2-N-ACETYLGLUCOSAMINETRANSFERASE-RELATED"/>
    <property type="match status" value="1"/>
</dbReference>
<dbReference type="Pfam" id="PF01075">
    <property type="entry name" value="Glyco_transf_9"/>
    <property type="match status" value="1"/>
</dbReference>
<evidence type="ECO:0000256" key="2">
    <source>
        <dbReference type="ARBA" id="ARBA00022679"/>
    </source>
</evidence>
<dbReference type="CDD" id="cd03789">
    <property type="entry name" value="GT9_LPS_heptosyltransferase"/>
    <property type="match status" value="1"/>
</dbReference>
<keyword evidence="2 4" id="KW-0808">Transferase</keyword>
<evidence type="ECO:0000313" key="5">
    <source>
        <dbReference type="Proteomes" id="UP000029738"/>
    </source>
</evidence>